<reference evidence="1" key="1">
    <citation type="journal article" date="2021" name="Proc. Natl. Acad. Sci. U.S.A.">
        <title>A Catalog of Tens of Thousands of Viruses from Human Metagenomes Reveals Hidden Associations with Chronic Diseases.</title>
        <authorList>
            <person name="Tisza M.J."/>
            <person name="Buck C.B."/>
        </authorList>
    </citation>
    <scope>NUCLEOTIDE SEQUENCE</scope>
    <source>
        <strain evidence="1">CtdyF5</strain>
    </source>
</reference>
<name>A0A8S5U7N9_9CAUD</name>
<proteinExistence type="predicted"/>
<accession>A0A8S5U7N9</accession>
<dbReference type="EMBL" id="BK016029">
    <property type="protein sequence ID" value="DAF90453.1"/>
    <property type="molecule type" value="Genomic_DNA"/>
</dbReference>
<evidence type="ECO:0000313" key="1">
    <source>
        <dbReference type="EMBL" id="DAF90453.1"/>
    </source>
</evidence>
<organism evidence="1">
    <name type="scientific">Myoviridae sp. ctdyF5</name>
    <dbReference type="NCBI Taxonomy" id="2825144"/>
    <lineage>
        <taxon>Viruses</taxon>
        <taxon>Duplodnaviria</taxon>
        <taxon>Heunggongvirae</taxon>
        <taxon>Uroviricota</taxon>
        <taxon>Caudoviricetes</taxon>
    </lineage>
</organism>
<protein>
    <submittedName>
        <fullName evidence="1">Uncharacterized protein</fullName>
    </submittedName>
</protein>
<sequence>MGARDLIPPTQMRIDIIRKQMIALEIISIRYQSSVKSSFNERRRALVALCGQALELCPDYPQYPHLRLALREEPPHVFGQFATVCSREPQYVQRV</sequence>